<keyword evidence="2" id="KW-1133">Transmembrane helix</keyword>
<comment type="caution">
    <text evidence="3">The sequence shown here is derived from an EMBL/GenBank/DDBJ whole genome shotgun (WGS) entry which is preliminary data.</text>
</comment>
<protein>
    <submittedName>
        <fullName evidence="3">1107_t:CDS:1</fullName>
    </submittedName>
</protein>
<organism evidence="3 4">
    <name type="scientific">Paraglomus brasilianum</name>
    <dbReference type="NCBI Taxonomy" id="144538"/>
    <lineage>
        <taxon>Eukaryota</taxon>
        <taxon>Fungi</taxon>
        <taxon>Fungi incertae sedis</taxon>
        <taxon>Mucoromycota</taxon>
        <taxon>Glomeromycotina</taxon>
        <taxon>Glomeromycetes</taxon>
        <taxon>Paraglomerales</taxon>
        <taxon>Paraglomeraceae</taxon>
        <taxon>Paraglomus</taxon>
    </lineage>
</organism>
<gene>
    <name evidence="3" type="ORF">PBRASI_LOCUS5375</name>
</gene>
<dbReference type="EMBL" id="CAJVPI010000621">
    <property type="protein sequence ID" value="CAG8556693.1"/>
    <property type="molecule type" value="Genomic_DNA"/>
</dbReference>
<proteinExistence type="predicted"/>
<dbReference type="Proteomes" id="UP000789739">
    <property type="component" value="Unassembled WGS sequence"/>
</dbReference>
<reference evidence="3" key="1">
    <citation type="submission" date="2021-06" db="EMBL/GenBank/DDBJ databases">
        <authorList>
            <person name="Kallberg Y."/>
            <person name="Tangrot J."/>
            <person name="Rosling A."/>
        </authorList>
    </citation>
    <scope>NUCLEOTIDE SEQUENCE</scope>
    <source>
        <strain evidence="3">BR232B</strain>
    </source>
</reference>
<evidence type="ECO:0000256" key="2">
    <source>
        <dbReference type="SAM" id="Phobius"/>
    </source>
</evidence>
<dbReference type="OrthoDB" id="10417306at2759"/>
<evidence type="ECO:0000313" key="4">
    <source>
        <dbReference type="Proteomes" id="UP000789739"/>
    </source>
</evidence>
<feature type="compositionally biased region" description="Basic and acidic residues" evidence="1">
    <location>
        <begin position="305"/>
        <end position="323"/>
    </location>
</feature>
<feature type="compositionally biased region" description="Basic and acidic residues" evidence="1">
    <location>
        <begin position="283"/>
        <end position="294"/>
    </location>
</feature>
<dbReference type="AlphaFoldDB" id="A0A9N9B887"/>
<evidence type="ECO:0000313" key="3">
    <source>
        <dbReference type="EMBL" id="CAG8556693.1"/>
    </source>
</evidence>
<feature type="region of interest" description="Disordered" evidence="1">
    <location>
        <begin position="280"/>
        <end position="323"/>
    </location>
</feature>
<accession>A0A9N9B887</accession>
<sequence length="323" mass="35587">MAPIVSYDTIFQPEIVHAEWTADRHDSSLPLLVRRDTVDTLSSTHSPSITPTLASILASASATADAQTDPVDITISTFKPWILPIVLIVVGFIILVFLCCCVRWSKLAEIGLKKPPSSTRGISVRDEKKLVYRQSLRTKYTQTKLSETPSYCVKVESPCDRSKKPRSALKVKTDISPPKDDFDASFEEYLVSKVGHITTPSTTTTSVFTELVETATDRTTMSSTLLTPTQSYYGITKPSPTTPPSVIKRAGSPIPSMQMERLSGRSFESFSTLISSSKMPPVIEEKNEEIRYSVDNETIGGNDNPKSEVDTDKDNIGDKNESI</sequence>
<evidence type="ECO:0000256" key="1">
    <source>
        <dbReference type="SAM" id="MobiDB-lite"/>
    </source>
</evidence>
<feature type="transmembrane region" description="Helical" evidence="2">
    <location>
        <begin position="81"/>
        <end position="104"/>
    </location>
</feature>
<keyword evidence="2" id="KW-0472">Membrane</keyword>
<keyword evidence="2" id="KW-0812">Transmembrane</keyword>
<keyword evidence="4" id="KW-1185">Reference proteome</keyword>
<name>A0A9N9B887_9GLOM</name>